<name>A0ACB9EUE3_9ASTR</name>
<protein>
    <submittedName>
        <fullName evidence="1">Uncharacterized protein</fullName>
    </submittedName>
</protein>
<evidence type="ECO:0000313" key="2">
    <source>
        <dbReference type="Proteomes" id="UP001056120"/>
    </source>
</evidence>
<proteinExistence type="predicted"/>
<comment type="caution">
    <text evidence="1">The sequence shown here is derived from an EMBL/GenBank/DDBJ whole genome shotgun (WGS) entry which is preliminary data.</text>
</comment>
<dbReference type="EMBL" id="CM042034">
    <property type="protein sequence ID" value="KAI3762198.1"/>
    <property type="molecule type" value="Genomic_DNA"/>
</dbReference>
<accession>A0ACB9EUE3</accession>
<keyword evidence="2" id="KW-1185">Reference proteome</keyword>
<evidence type="ECO:0000313" key="1">
    <source>
        <dbReference type="EMBL" id="KAI3762198.1"/>
    </source>
</evidence>
<organism evidence="1 2">
    <name type="scientific">Smallanthus sonchifolius</name>
    <dbReference type="NCBI Taxonomy" id="185202"/>
    <lineage>
        <taxon>Eukaryota</taxon>
        <taxon>Viridiplantae</taxon>
        <taxon>Streptophyta</taxon>
        <taxon>Embryophyta</taxon>
        <taxon>Tracheophyta</taxon>
        <taxon>Spermatophyta</taxon>
        <taxon>Magnoliopsida</taxon>
        <taxon>eudicotyledons</taxon>
        <taxon>Gunneridae</taxon>
        <taxon>Pentapetalae</taxon>
        <taxon>asterids</taxon>
        <taxon>campanulids</taxon>
        <taxon>Asterales</taxon>
        <taxon>Asteraceae</taxon>
        <taxon>Asteroideae</taxon>
        <taxon>Heliantheae alliance</taxon>
        <taxon>Millerieae</taxon>
        <taxon>Smallanthus</taxon>
    </lineage>
</organism>
<gene>
    <name evidence="1" type="ORF">L1987_52622</name>
</gene>
<reference evidence="1 2" key="2">
    <citation type="journal article" date="2022" name="Mol. Ecol. Resour.">
        <title>The genomes of chicory, endive, great burdock and yacon provide insights into Asteraceae paleo-polyploidization history and plant inulin production.</title>
        <authorList>
            <person name="Fan W."/>
            <person name="Wang S."/>
            <person name="Wang H."/>
            <person name="Wang A."/>
            <person name="Jiang F."/>
            <person name="Liu H."/>
            <person name="Zhao H."/>
            <person name="Xu D."/>
            <person name="Zhang Y."/>
        </authorList>
    </citation>
    <scope>NUCLEOTIDE SEQUENCE [LARGE SCALE GENOMIC DNA]</scope>
    <source>
        <strain evidence="2">cv. Yunnan</strain>
        <tissue evidence="1">Leaves</tissue>
    </source>
</reference>
<dbReference type="Proteomes" id="UP001056120">
    <property type="component" value="Linkage Group LG17"/>
</dbReference>
<sequence>MDLDHRQFKKSSLELKIIDHEFMEIAKGNVKDKCSICGYKGHPTEKCWMIEEWILDTEMFKFYECIFPYSYSSLSSFLQPLGSQLLASNSSLFDSDELLSTAYPNIDSLSSSNPSNASSLSSGPSQFREATTVGNWCKDMTVELRDLEANDQYQKENKIIMEDSTAKTIDFLRARLLAERSVSKTAKQRAYELAKRVTELEKQLKFVSLQRKKAEKAIENVLAILENHGRTDLSDMVDSSSDQEEISSDFKDDKHEETEGFSGSEVESSSYTDASRRRRNSLTSTGSSQRRAGKSCRQIRQREHRSGADVSPNDDATNGHHENEGRASPEGVQNSADVATETSVEESNTCNGHTVQNHVTEKEMEKALKHQAQFIARYEEEEKAQREWEDKFRENNGSTPENSWDPATHSDVTEEHETKAPAPPPLPPGATEKLTLGSQQIDHGVVDANLSENLKTDTELVPGHNMKSEPLDTQNQPQDLQGTPTYFSQSQVSSSLVKSIEPGLETPENPVQLGSVLEALQQAKLSLRQNFDRFPLLDNGPAVPSFRPGDKLPVPFSSAGLFRLPTDYEYEVKTTRAKSLTYDPRLSLTNYPTNDPLGRQFISSPFRESFSRSASSLDDRLDMSMGLPIDPRLGVGPSAFDPRLGVGPSAYDPRLGLGPSAYDPRLGVGPSAYDPSLGGQYAYDPRLGVVQTGLDSRLGEGRQSAFDPRMETGPLFMGDRRLNSSASIPLSSRYGTLLGGDIQRQNR</sequence>
<reference evidence="2" key="1">
    <citation type="journal article" date="2022" name="Mol. Ecol. Resour.">
        <title>The genomes of chicory, endive, great burdock and yacon provide insights into Asteraceae palaeo-polyploidization history and plant inulin production.</title>
        <authorList>
            <person name="Fan W."/>
            <person name="Wang S."/>
            <person name="Wang H."/>
            <person name="Wang A."/>
            <person name="Jiang F."/>
            <person name="Liu H."/>
            <person name="Zhao H."/>
            <person name="Xu D."/>
            <person name="Zhang Y."/>
        </authorList>
    </citation>
    <scope>NUCLEOTIDE SEQUENCE [LARGE SCALE GENOMIC DNA]</scope>
    <source>
        <strain evidence="2">cv. Yunnan</strain>
    </source>
</reference>